<evidence type="ECO:0000313" key="4">
    <source>
        <dbReference type="Proteomes" id="UP001474421"/>
    </source>
</evidence>
<feature type="chain" id="PRO_5043430041" evidence="1">
    <location>
        <begin position="20"/>
        <end position="67"/>
    </location>
</feature>
<name>A0AAW1CEF6_CROAD</name>
<organism evidence="3 4">
    <name type="scientific">Crotalus adamanteus</name>
    <name type="common">Eastern diamondback rattlesnake</name>
    <dbReference type="NCBI Taxonomy" id="8729"/>
    <lineage>
        <taxon>Eukaryota</taxon>
        <taxon>Metazoa</taxon>
        <taxon>Chordata</taxon>
        <taxon>Craniata</taxon>
        <taxon>Vertebrata</taxon>
        <taxon>Euteleostomi</taxon>
        <taxon>Lepidosauria</taxon>
        <taxon>Squamata</taxon>
        <taxon>Bifurcata</taxon>
        <taxon>Unidentata</taxon>
        <taxon>Episquamata</taxon>
        <taxon>Toxicofera</taxon>
        <taxon>Serpentes</taxon>
        <taxon>Colubroidea</taxon>
        <taxon>Viperidae</taxon>
        <taxon>Crotalinae</taxon>
        <taxon>Crotalus</taxon>
    </lineage>
</organism>
<accession>A0AAW1CEF6</accession>
<dbReference type="InterPro" id="IPR001855">
    <property type="entry name" value="Defensin_beta-like"/>
</dbReference>
<evidence type="ECO:0000313" key="3">
    <source>
        <dbReference type="EMBL" id="KAK9412221.1"/>
    </source>
</evidence>
<proteinExistence type="predicted"/>
<dbReference type="EMBL" id="JAOTOJ010000001">
    <property type="protein sequence ID" value="KAK9412221.1"/>
    <property type="molecule type" value="Genomic_DNA"/>
</dbReference>
<dbReference type="AlphaFoldDB" id="A0AAW1CEF6"/>
<gene>
    <name evidence="3" type="ORF">NXF25_003396</name>
</gene>
<dbReference type="GO" id="GO:0006952">
    <property type="term" value="P:defense response"/>
    <property type="evidence" value="ECO:0007669"/>
    <property type="project" value="InterPro"/>
</dbReference>
<feature type="domain" description="Beta-defensin-like" evidence="2">
    <location>
        <begin position="29"/>
        <end position="59"/>
    </location>
</feature>
<sequence>MKAFLLLVAIFLFSNQAETATGQSDPANIACYQSGGSCRLSCLSPGVVSGDCAGGLVCCIWPRQRPV</sequence>
<keyword evidence="4" id="KW-1185">Reference proteome</keyword>
<dbReference type="Proteomes" id="UP001474421">
    <property type="component" value="Unassembled WGS sequence"/>
</dbReference>
<dbReference type="Pfam" id="PF00711">
    <property type="entry name" value="Defensin_beta"/>
    <property type="match status" value="1"/>
</dbReference>
<keyword evidence="1" id="KW-0732">Signal</keyword>
<reference evidence="3 4" key="1">
    <citation type="journal article" date="2024" name="Proc. Natl. Acad. Sci. U.S.A.">
        <title>The genetic regulatory architecture and epigenomic basis for age-related changes in rattlesnake venom.</title>
        <authorList>
            <person name="Hogan M.P."/>
            <person name="Holding M.L."/>
            <person name="Nystrom G.S."/>
            <person name="Colston T.J."/>
            <person name="Bartlett D.A."/>
            <person name="Mason A.J."/>
            <person name="Ellsworth S.A."/>
            <person name="Rautsaw R.M."/>
            <person name="Lawrence K.C."/>
            <person name="Strickland J.L."/>
            <person name="He B."/>
            <person name="Fraser P."/>
            <person name="Margres M.J."/>
            <person name="Gilbert D.M."/>
            <person name="Gibbs H.L."/>
            <person name="Parkinson C.L."/>
            <person name="Rokyta D.R."/>
        </authorList>
    </citation>
    <scope>NUCLEOTIDE SEQUENCE [LARGE SCALE GENOMIC DNA]</scope>
    <source>
        <strain evidence="3">DRR0105</strain>
    </source>
</reference>
<evidence type="ECO:0000259" key="2">
    <source>
        <dbReference type="Pfam" id="PF00711"/>
    </source>
</evidence>
<feature type="signal peptide" evidence="1">
    <location>
        <begin position="1"/>
        <end position="19"/>
    </location>
</feature>
<comment type="caution">
    <text evidence="3">The sequence shown here is derived from an EMBL/GenBank/DDBJ whole genome shotgun (WGS) entry which is preliminary data.</text>
</comment>
<dbReference type="GO" id="GO:0005576">
    <property type="term" value="C:extracellular region"/>
    <property type="evidence" value="ECO:0007669"/>
    <property type="project" value="InterPro"/>
</dbReference>
<evidence type="ECO:0000256" key="1">
    <source>
        <dbReference type="SAM" id="SignalP"/>
    </source>
</evidence>
<protein>
    <submittedName>
        <fullName evidence="3">Gallinacin-9</fullName>
    </submittedName>
</protein>